<gene>
    <name evidence="1" type="ORF">MECH1_V1_1137</name>
</gene>
<evidence type="ECO:0000313" key="2">
    <source>
        <dbReference type="Proteomes" id="UP001497493"/>
    </source>
</evidence>
<accession>A0ABP1C718</accession>
<dbReference type="Proteomes" id="UP001497493">
    <property type="component" value="Chromosome"/>
</dbReference>
<sequence length="189" mass="21373">MFDPQSYGPAFAPLLAEERLNELGPGRPNAAAGPALRALSVARAFEPHKVQDPAMAEACLAGLWLYHDFLDQSHAISQGIATATGSYWHSLMHRRQPDSWNSKYWLDRTGRHPIFPALRDAAARLAAEAPDRPETRFLIEQAHWDPYRFVDLCEAARTGRTAAEPLCRRIQLVEWRLLFDHCYRRAIGA</sequence>
<keyword evidence="2" id="KW-1185">Reference proteome</keyword>
<name>A0ABP1C718_9GAMM</name>
<reference evidence="1 2" key="1">
    <citation type="submission" date="2024-04" db="EMBL/GenBank/DDBJ databases">
        <authorList>
            <person name="Cremers G."/>
        </authorList>
    </citation>
    <scope>NUCLEOTIDE SEQUENCE [LARGE SCALE GENOMIC DNA]</scope>
    <source>
        <strain evidence="1">MeCH1-AG</strain>
    </source>
</reference>
<evidence type="ECO:0000313" key="1">
    <source>
        <dbReference type="EMBL" id="CAL1239913.1"/>
    </source>
</evidence>
<dbReference type="RefSeq" id="WP_348759435.1">
    <property type="nucleotide sequence ID" value="NZ_OZ026884.1"/>
</dbReference>
<proteinExistence type="predicted"/>
<dbReference type="EMBL" id="OZ026884">
    <property type="protein sequence ID" value="CAL1239913.1"/>
    <property type="molecule type" value="Genomic_DNA"/>
</dbReference>
<organism evidence="1 2">
    <name type="scientific">Candidatus Methylocalor cossyra</name>
    <dbReference type="NCBI Taxonomy" id="3108543"/>
    <lineage>
        <taxon>Bacteria</taxon>
        <taxon>Pseudomonadati</taxon>
        <taxon>Pseudomonadota</taxon>
        <taxon>Gammaproteobacteria</taxon>
        <taxon>Methylococcales</taxon>
        <taxon>Methylococcaceae</taxon>
        <taxon>Candidatus Methylocalor</taxon>
    </lineage>
</organism>
<protein>
    <submittedName>
        <fullName evidence="1">Uncharacterized protein</fullName>
    </submittedName>
</protein>